<proteinExistence type="predicted"/>
<keyword evidence="2" id="KW-0687">Ribonucleoprotein</keyword>
<evidence type="ECO:0000313" key="2">
    <source>
        <dbReference type="EMBL" id="CAK7224744.1"/>
    </source>
</evidence>
<dbReference type="InterPro" id="IPR027417">
    <property type="entry name" value="P-loop_NTPase"/>
</dbReference>
<comment type="caution">
    <text evidence="2">The sequence shown here is derived from an EMBL/GenBank/DDBJ whole genome shotgun (WGS) entry which is preliminary data.</text>
</comment>
<evidence type="ECO:0000313" key="3">
    <source>
        <dbReference type="Proteomes" id="UP001642405"/>
    </source>
</evidence>
<evidence type="ECO:0000256" key="1">
    <source>
        <dbReference type="SAM" id="MobiDB-lite"/>
    </source>
</evidence>
<feature type="region of interest" description="Disordered" evidence="1">
    <location>
        <begin position="1"/>
        <end position="20"/>
    </location>
</feature>
<dbReference type="GO" id="GO:0005840">
    <property type="term" value="C:ribosome"/>
    <property type="evidence" value="ECO:0007669"/>
    <property type="project" value="UniProtKB-KW"/>
</dbReference>
<sequence length="292" mass="31577">MASSTSPTTGSSPSASGPEDIVPESLKVAFSASKDAKLLTVHGIDGVGCSWLTARLLGDWLRNCTFDPATGKCDIGIVVCSYQHSLEYYIGHLQPFGIDLAWHVEQGHVKFLGSQFENIIADSKAAPSTLPHVTFDASLALLGDLAGEMRTTFDRTVLFLDNPEMGMALTTDDDDVRIERWLLAVDNATYNYDNAVVSMVVDFAQPLHSPVSRLTSDAATSAISTLNVNAQMAVTVRPNNGMIGSGRDGRVSIVYRMDYPEDLDNDSGERHEEDHNIQVGSGGRVDFVGETY</sequence>
<reference evidence="2 3" key="1">
    <citation type="submission" date="2024-01" db="EMBL/GenBank/DDBJ databases">
        <authorList>
            <person name="Allen C."/>
            <person name="Tagirdzhanova G."/>
        </authorList>
    </citation>
    <scope>NUCLEOTIDE SEQUENCE [LARGE SCALE GENOMIC DNA]</scope>
</reference>
<feature type="compositionally biased region" description="Low complexity" evidence="1">
    <location>
        <begin position="1"/>
        <end position="18"/>
    </location>
</feature>
<protein>
    <submittedName>
        <fullName evidence="2">60S ribosomal protein L37</fullName>
    </submittedName>
</protein>
<name>A0ABP0C091_9PEZI</name>
<accession>A0ABP0C091</accession>
<dbReference type="EMBL" id="CAWUHB010000031">
    <property type="protein sequence ID" value="CAK7224744.1"/>
    <property type="molecule type" value="Genomic_DNA"/>
</dbReference>
<keyword evidence="3" id="KW-1185">Reference proteome</keyword>
<keyword evidence="2" id="KW-0689">Ribosomal protein</keyword>
<dbReference type="Gene3D" id="3.40.50.300">
    <property type="entry name" value="P-loop containing nucleotide triphosphate hydrolases"/>
    <property type="match status" value="1"/>
</dbReference>
<gene>
    <name evidence="2" type="primary">RPL37_2</name>
    <name evidence="2" type="ORF">SCUCBS95973_005621</name>
</gene>
<dbReference type="Proteomes" id="UP001642405">
    <property type="component" value="Unassembled WGS sequence"/>
</dbReference>
<organism evidence="2 3">
    <name type="scientific">Sporothrix curviconia</name>
    <dbReference type="NCBI Taxonomy" id="1260050"/>
    <lineage>
        <taxon>Eukaryota</taxon>
        <taxon>Fungi</taxon>
        <taxon>Dikarya</taxon>
        <taxon>Ascomycota</taxon>
        <taxon>Pezizomycotina</taxon>
        <taxon>Sordariomycetes</taxon>
        <taxon>Sordariomycetidae</taxon>
        <taxon>Ophiostomatales</taxon>
        <taxon>Ophiostomataceae</taxon>
        <taxon>Sporothrix</taxon>
    </lineage>
</organism>